<proteinExistence type="predicted"/>
<dbReference type="Proteomes" id="UP000465306">
    <property type="component" value="Unassembled WGS sequence"/>
</dbReference>
<keyword evidence="3" id="KW-1185">Reference proteome</keyword>
<comment type="caution">
    <text evidence="2">The sequence shown here is derived from an EMBL/GenBank/DDBJ whole genome shotgun (WGS) entry which is preliminary data.</text>
</comment>
<gene>
    <name evidence="2" type="ORF">MKUB_43420</name>
</gene>
<accession>A0ABQ1BSZ2</accession>
<organism evidence="2 3">
    <name type="scientific">Mycobacterium kubicae</name>
    <dbReference type="NCBI Taxonomy" id="120959"/>
    <lineage>
        <taxon>Bacteria</taxon>
        <taxon>Bacillati</taxon>
        <taxon>Actinomycetota</taxon>
        <taxon>Actinomycetes</taxon>
        <taxon>Mycobacteriales</taxon>
        <taxon>Mycobacteriaceae</taxon>
        <taxon>Mycobacterium</taxon>
        <taxon>Mycobacterium simiae complex</taxon>
    </lineage>
</organism>
<feature type="region of interest" description="Disordered" evidence="1">
    <location>
        <begin position="1"/>
        <end position="23"/>
    </location>
</feature>
<reference evidence="2 3" key="1">
    <citation type="journal article" date="2019" name="Emerg. Microbes Infect.">
        <title>Comprehensive subspecies identification of 175 nontuberculous mycobacteria species based on 7547 genomic profiles.</title>
        <authorList>
            <person name="Matsumoto Y."/>
            <person name="Kinjo T."/>
            <person name="Motooka D."/>
            <person name="Nabeya D."/>
            <person name="Jung N."/>
            <person name="Uechi K."/>
            <person name="Horii T."/>
            <person name="Iida T."/>
            <person name="Fujita J."/>
            <person name="Nakamura S."/>
        </authorList>
    </citation>
    <scope>NUCLEOTIDE SEQUENCE [LARGE SCALE GENOMIC DNA]</scope>
    <source>
        <strain evidence="2 3">JCM 13573</strain>
    </source>
</reference>
<name>A0ABQ1BSZ2_9MYCO</name>
<evidence type="ECO:0000256" key="1">
    <source>
        <dbReference type="SAM" id="MobiDB-lite"/>
    </source>
</evidence>
<evidence type="ECO:0000313" key="2">
    <source>
        <dbReference type="EMBL" id="GFG66852.1"/>
    </source>
</evidence>
<protein>
    <submittedName>
        <fullName evidence="2">Uncharacterized protein</fullName>
    </submittedName>
</protein>
<evidence type="ECO:0000313" key="3">
    <source>
        <dbReference type="Proteomes" id="UP000465306"/>
    </source>
</evidence>
<dbReference type="EMBL" id="BLKU01000005">
    <property type="protein sequence ID" value="GFG66852.1"/>
    <property type="molecule type" value="Genomic_DNA"/>
</dbReference>
<sequence>MSSRLSGAMAPTGQALTQAPQSTHAAGSMYNISDVANPGSSGEGWMQLTGHAKTQDPSLQHDCVMTCGINDYAAGTVRCWRCGSLR</sequence>
<feature type="compositionally biased region" description="Polar residues" evidence="1">
    <location>
        <begin position="14"/>
        <end position="23"/>
    </location>
</feature>